<dbReference type="AlphaFoldDB" id="A0AAW3MMV9"/>
<protein>
    <recommendedName>
        <fullName evidence="13">Molecular chaperone</fullName>
    </recommendedName>
</protein>
<dbReference type="Pfam" id="PF02753">
    <property type="entry name" value="PapD_C"/>
    <property type="match status" value="1"/>
</dbReference>
<dbReference type="RefSeq" id="WP_059807769.1">
    <property type="nucleotide sequence ID" value="NZ_LOYM01000124.1"/>
</dbReference>
<dbReference type="Gene3D" id="2.60.40.10">
    <property type="entry name" value="Immunoglobulins"/>
    <property type="match status" value="2"/>
</dbReference>
<dbReference type="InterPro" id="IPR018046">
    <property type="entry name" value="Pili_assmbl_chaperone_CS"/>
</dbReference>
<dbReference type="PROSITE" id="PS00635">
    <property type="entry name" value="PILI_CHAPERONE"/>
    <property type="match status" value="1"/>
</dbReference>
<feature type="domain" description="Pili assembly chaperone N-terminal" evidence="9">
    <location>
        <begin position="26"/>
        <end position="148"/>
    </location>
</feature>
<dbReference type="InterPro" id="IPR036316">
    <property type="entry name" value="Pili_assmbl_chap_C_dom_sf"/>
</dbReference>
<evidence type="ECO:0000256" key="1">
    <source>
        <dbReference type="ARBA" id="ARBA00004418"/>
    </source>
</evidence>
<dbReference type="InterPro" id="IPR016147">
    <property type="entry name" value="Pili_assmbl_chaperone_N"/>
</dbReference>
<evidence type="ECO:0000256" key="8">
    <source>
        <dbReference type="SAM" id="SignalP"/>
    </source>
</evidence>
<accession>A0AAW3MMV9</accession>
<evidence type="ECO:0000313" key="12">
    <source>
        <dbReference type="Proteomes" id="UP000056453"/>
    </source>
</evidence>
<comment type="caution">
    <text evidence="11">The sequence shown here is derived from an EMBL/GenBank/DDBJ whole genome shotgun (WGS) entry which is preliminary data.</text>
</comment>
<dbReference type="InterPro" id="IPR016148">
    <property type="entry name" value="Pili_assmbl_chaperone_C"/>
</dbReference>
<keyword evidence="5" id="KW-0574">Periplasm</keyword>
<organism evidence="11 12">
    <name type="scientific">Burkholderia ubonensis</name>
    <dbReference type="NCBI Taxonomy" id="101571"/>
    <lineage>
        <taxon>Bacteria</taxon>
        <taxon>Pseudomonadati</taxon>
        <taxon>Pseudomonadota</taxon>
        <taxon>Betaproteobacteria</taxon>
        <taxon>Burkholderiales</taxon>
        <taxon>Burkholderiaceae</taxon>
        <taxon>Burkholderia</taxon>
        <taxon>Burkholderia cepacia complex</taxon>
    </lineage>
</organism>
<evidence type="ECO:0000256" key="2">
    <source>
        <dbReference type="ARBA" id="ARBA00007399"/>
    </source>
</evidence>
<dbReference type="InterPro" id="IPR013783">
    <property type="entry name" value="Ig-like_fold"/>
</dbReference>
<dbReference type="InterPro" id="IPR050643">
    <property type="entry name" value="Periplasmic_pilus_chap"/>
</dbReference>
<dbReference type="SUPFAM" id="SSF49584">
    <property type="entry name" value="Periplasmic chaperone C-domain"/>
    <property type="match status" value="1"/>
</dbReference>
<keyword evidence="12" id="KW-1185">Reference proteome</keyword>
<evidence type="ECO:0000256" key="5">
    <source>
        <dbReference type="ARBA" id="ARBA00022764"/>
    </source>
</evidence>
<dbReference type="GO" id="GO:0030288">
    <property type="term" value="C:outer membrane-bounded periplasmic space"/>
    <property type="evidence" value="ECO:0007669"/>
    <property type="project" value="InterPro"/>
</dbReference>
<evidence type="ECO:0008006" key="13">
    <source>
        <dbReference type="Google" id="ProtNLM"/>
    </source>
</evidence>
<reference evidence="11 12" key="1">
    <citation type="submission" date="2015-11" db="EMBL/GenBank/DDBJ databases">
        <title>Expanding the genomic diversity of Burkholderia species for the development of highly accurate diagnostics.</title>
        <authorList>
            <person name="Sahl J."/>
            <person name="Keim P."/>
            <person name="Wagner D."/>
        </authorList>
    </citation>
    <scope>NUCLEOTIDE SEQUENCE [LARGE SCALE GENOMIC DNA]</scope>
    <source>
        <strain evidence="11 12">MSMB1808WGS</strain>
    </source>
</reference>
<dbReference type="Pfam" id="PF00345">
    <property type="entry name" value="PapD_N"/>
    <property type="match status" value="1"/>
</dbReference>
<keyword evidence="4 8" id="KW-0732">Signal</keyword>
<dbReference type="PANTHER" id="PTHR30251">
    <property type="entry name" value="PILUS ASSEMBLY CHAPERONE"/>
    <property type="match status" value="1"/>
</dbReference>
<evidence type="ECO:0000259" key="10">
    <source>
        <dbReference type="Pfam" id="PF02753"/>
    </source>
</evidence>
<feature type="signal peptide" evidence="8">
    <location>
        <begin position="1"/>
        <end position="20"/>
    </location>
</feature>
<dbReference type="GO" id="GO:0071555">
    <property type="term" value="P:cell wall organization"/>
    <property type="evidence" value="ECO:0007669"/>
    <property type="project" value="InterPro"/>
</dbReference>
<dbReference type="InterPro" id="IPR001829">
    <property type="entry name" value="Pili_assmbl_chaperone_bac"/>
</dbReference>
<dbReference type="PANTHER" id="PTHR30251:SF11">
    <property type="entry name" value="CHAPERONE PROTEIN FIMC-RELATED"/>
    <property type="match status" value="1"/>
</dbReference>
<evidence type="ECO:0000256" key="7">
    <source>
        <dbReference type="RuleBase" id="RU003918"/>
    </source>
</evidence>
<dbReference type="SUPFAM" id="SSF49354">
    <property type="entry name" value="PapD-like"/>
    <property type="match status" value="1"/>
</dbReference>
<evidence type="ECO:0000259" key="9">
    <source>
        <dbReference type="Pfam" id="PF00345"/>
    </source>
</evidence>
<name>A0AAW3MMV9_9BURK</name>
<evidence type="ECO:0000256" key="4">
    <source>
        <dbReference type="ARBA" id="ARBA00022729"/>
    </source>
</evidence>
<keyword evidence="3" id="KW-1029">Fimbrium biogenesis</keyword>
<feature type="domain" description="Pili assembly chaperone C-terminal" evidence="10">
    <location>
        <begin position="176"/>
        <end position="239"/>
    </location>
</feature>
<proteinExistence type="inferred from homology"/>
<dbReference type="InterPro" id="IPR008962">
    <property type="entry name" value="PapD-like_sf"/>
</dbReference>
<evidence type="ECO:0000313" key="11">
    <source>
        <dbReference type="EMBL" id="KVP89364.1"/>
    </source>
</evidence>
<dbReference type="Proteomes" id="UP000056453">
    <property type="component" value="Unassembled WGS sequence"/>
</dbReference>
<evidence type="ECO:0000256" key="6">
    <source>
        <dbReference type="ARBA" id="ARBA00023186"/>
    </source>
</evidence>
<dbReference type="PRINTS" id="PR00969">
    <property type="entry name" value="CHAPERONPILI"/>
</dbReference>
<keyword evidence="6 7" id="KW-0143">Chaperone</keyword>
<feature type="chain" id="PRO_5043554068" description="Molecular chaperone" evidence="8">
    <location>
        <begin position="21"/>
        <end position="280"/>
    </location>
</feature>
<evidence type="ECO:0000256" key="3">
    <source>
        <dbReference type="ARBA" id="ARBA00022558"/>
    </source>
</evidence>
<gene>
    <name evidence="11" type="ORF">WJ96_20440</name>
</gene>
<dbReference type="EMBL" id="LPBJ01000095">
    <property type="protein sequence ID" value="KVP89364.1"/>
    <property type="molecule type" value="Genomic_DNA"/>
</dbReference>
<comment type="similarity">
    <text evidence="2 7">Belongs to the periplasmic pilus chaperone family.</text>
</comment>
<comment type="subcellular location">
    <subcellularLocation>
        <location evidence="1 7">Periplasm</location>
    </subcellularLocation>
</comment>
<sequence length="280" mass="29454">MSSLKLIRLAALIGVLSGYAAGASAGIQLGGTRVIFDASVNPRETTLEVANKDKAPYLIQPFLDQGALSGRETPFMVTPPLKRLDGGKSQVLQIRASEKVKDLPKDRESVYWLNVKEIPPVDAKTSGQNMLRLVVDTRIKLFYRPAGLKGDPSQAGAQLSWTVVPGVGKEGAALRVANPTPYHVSFATLEVKGAHPHKIRDQIMVAPKSTMDIVVPGDDVDAHAPVQLAYSTINDAGSPTPSIDVTAQPLRKAASGVASSVSAASGEVAHATALAASGRH</sequence>